<feature type="compositionally biased region" description="Polar residues" evidence="7">
    <location>
        <begin position="458"/>
        <end position="469"/>
    </location>
</feature>
<keyword evidence="10" id="KW-0315">Glutamine amidotransferase</keyword>
<dbReference type="EMBL" id="FKLO01000030">
    <property type="protein sequence ID" value="SAM60273.1"/>
    <property type="molecule type" value="Genomic_DNA"/>
</dbReference>
<protein>
    <submittedName>
        <fullName evidence="10">Phosphoribosylformylglycinamidine synthase, synthetase subunit / Phosphoribosylformylglycinamidine synthase, glutamine amidotransferase subunit</fullName>
        <ecNumber evidence="10">6.3.5.3</ecNumber>
    </submittedName>
</protein>
<evidence type="ECO:0000313" key="10">
    <source>
        <dbReference type="EMBL" id="SAM60273.1"/>
    </source>
</evidence>
<dbReference type="Pfam" id="PF18072">
    <property type="entry name" value="FGAR-AT_linker"/>
    <property type="match status" value="1"/>
</dbReference>
<dbReference type="Gene3D" id="3.30.1330.10">
    <property type="entry name" value="PurM-like, N-terminal domain"/>
    <property type="match status" value="1"/>
</dbReference>
<dbReference type="GO" id="GO:0004642">
    <property type="term" value="F:phosphoribosylformylglycinamidine synthase activity"/>
    <property type="evidence" value="ECO:0007669"/>
    <property type="project" value="UniProtKB-EC"/>
</dbReference>
<gene>
    <name evidence="10" type="ORF">CHUV0807_0706</name>
</gene>
<keyword evidence="1 10" id="KW-0436">Ligase</keyword>
<dbReference type="EC" id="6.3.5.3" evidence="10"/>
<evidence type="ECO:0000313" key="11">
    <source>
        <dbReference type="Proteomes" id="UP000190837"/>
    </source>
</evidence>
<dbReference type="RefSeq" id="WP_079539752.1">
    <property type="nucleotide sequence ID" value="NZ_FKLO01000030.1"/>
</dbReference>
<evidence type="ECO:0000259" key="9">
    <source>
        <dbReference type="Pfam" id="PF18072"/>
    </source>
</evidence>
<dbReference type="GO" id="GO:0016740">
    <property type="term" value="F:transferase activity"/>
    <property type="evidence" value="ECO:0007669"/>
    <property type="project" value="UniProtKB-KW"/>
</dbReference>
<dbReference type="InterPro" id="IPR036921">
    <property type="entry name" value="PurM-like_N_sf"/>
</dbReference>
<dbReference type="SUPFAM" id="SSF56042">
    <property type="entry name" value="PurM C-terminal domain-like"/>
    <property type="match status" value="2"/>
</dbReference>
<dbReference type="GO" id="GO:0005524">
    <property type="term" value="F:ATP binding"/>
    <property type="evidence" value="ECO:0007669"/>
    <property type="project" value="UniProtKB-KW"/>
</dbReference>
<dbReference type="Pfam" id="PF02769">
    <property type="entry name" value="AIRS_C"/>
    <property type="match status" value="1"/>
</dbReference>
<evidence type="ECO:0000256" key="6">
    <source>
        <dbReference type="ARBA" id="ARBA00022842"/>
    </source>
</evidence>
<keyword evidence="2" id="KW-0479">Metal-binding</keyword>
<evidence type="ECO:0000256" key="5">
    <source>
        <dbReference type="ARBA" id="ARBA00022840"/>
    </source>
</evidence>
<dbReference type="InterPro" id="IPR036676">
    <property type="entry name" value="PurM-like_C_sf"/>
</dbReference>
<dbReference type="SMART" id="SM01211">
    <property type="entry name" value="GATase_5"/>
    <property type="match status" value="1"/>
</dbReference>
<dbReference type="Gene3D" id="3.90.650.10">
    <property type="entry name" value="PurM-like C-terminal domain"/>
    <property type="match status" value="2"/>
</dbReference>
<dbReference type="Proteomes" id="UP000190837">
    <property type="component" value="Unassembled WGS sequence"/>
</dbReference>
<dbReference type="InterPro" id="IPR029062">
    <property type="entry name" value="Class_I_gatase-like"/>
</dbReference>
<keyword evidence="6" id="KW-0460">Magnesium</keyword>
<dbReference type="GO" id="GO:0006164">
    <property type="term" value="P:purine nucleotide biosynthetic process"/>
    <property type="evidence" value="ECO:0007669"/>
    <property type="project" value="UniProtKB-KW"/>
</dbReference>
<feature type="domain" description="Phosphoribosylformylglycinamidine synthase linker" evidence="9">
    <location>
        <begin position="178"/>
        <end position="221"/>
    </location>
</feature>
<reference evidence="11" key="1">
    <citation type="submission" date="2016-04" db="EMBL/GenBank/DDBJ databases">
        <authorList>
            <person name="Tagini F."/>
        </authorList>
    </citation>
    <scope>NUCLEOTIDE SEQUENCE [LARGE SCALE GENOMIC DNA]</scope>
    <source>
        <strain evidence="11">CHUV0807</strain>
    </source>
</reference>
<accession>A0A1C3H382</accession>
<dbReference type="AlphaFoldDB" id="A0A1C3H382"/>
<dbReference type="GO" id="GO:0046872">
    <property type="term" value="F:metal ion binding"/>
    <property type="evidence" value="ECO:0007669"/>
    <property type="project" value="UniProtKB-KW"/>
</dbReference>
<dbReference type="FunFam" id="3.30.1330.10:FF:000013">
    <property type="entry name" value="Phosphoribosylformylglycinamidine synthase"/>
    <property type="match status" value="1"/>
</dbReference>
<dbReference type="InterPro" id="IPR041609">
    <property type="entry name" value="PurL_linker"/>
</dbReference>
<feature type="domain" description="PurM-like C-terminal" evidence="8">
    <location>
        <begin position="436"/>
        <end position="587"/>
    </location>
</feature>
<dbReference type="InterPro" id="IPR010918">
    <property type="entry name" value="PurM-like_C_dom"/>
</dbReference>
<evidence type="ECO:0000256" key="7">
    <source>
        <dbReference type="SAM" id="MobiDB-lite"/>
    </source>
</evidence>
<dbReference type="Gene3D" id="3.40.50.880">
    <property type="match status" value="1"/>
</dbReference>
<dbReference type="InterPro" id="IPR010141">
    <property type="entry name" value="FGAM_synthase"/>
</dbReference>
<keyword evidence="10" id="KW-0808">Transferase</keyword>
<dbReference type="Pfam" id="PF13507">
    <property type="entry name" value="GATase_5"/>
    <property type="match status" value="1"/>
</dbReference>
<evidence type="ECO:0000256" key="4">
    <source>
        <dbReference type="ARBA" id="ARBA00022755"/>
    </source>
</evidence>
<keyword evidence="5" id="KW-0067">ATP-binding</keyword>
<dbReference type="SUPFAM" id="SSF52317">
    <property type="entry name" value="Class I glutamine amidotransferase-like"/>
    <property type="match status" value="1"/>
</dbReference>
<name>A0A1C3H382_9GAMM</name>
<evidence type="ECO:0000256" key="3">
    <source>
        <dbReference type="ARBA" id="ARBA00022741"/>
    </source>
</evidence>
<keyword evidence="3" id="KW-0547">Nucleotide-binding</keyword>
<evidence type="ECO:0000256" key="2">
    <source>
        <dbReference type="ARBA" id="ARBA00022723"/>
    </source>
</evidence>
<sequence length="1240" mass="132701">MHQRLYIEKRPEFADDYALTERLKTRLDLTGLQRVRRLAVYDLYDCSEALLAAAISRVFSDPVSDEVRDALPKADFTLVIEPLPGQFDQRADSAMQCLRLLDDAFAPTVVTSAQAWLFEGTLDEAARAKLRQHLINPIDSREKNLAETALPPHPPAAPVPRYDGFTALDADGLAAWHAAQGLAMTLADLQLVQKYFRAEQREPSETEIRVLDTYWSDHCRHTTFATALHDIAFPQTDFGAALAADFADYEAQRQAVYGARAAARPYTLMDLATIDAKYQRAQGNLQDVEISAEVNACSVYIDVDEDGKTRPWLLQFKNETHNHPTEIEPYGGAATCIGGAIRDPLSGRAYVYQALRISGSADPREPYAATLPGKLPQAVIAEGAAAGASSYGNQIGLATGQIVEYYHEGFKAKHMEVGAVVAAVPAENVRREEPAAGDLVLLIGGATGRDGCGGATGSSRAQHGGSLQESAAEVQKGNPPEERKLQRLFRNPEFSRRIKRCNDFGAGGVAVAIGELADGLDINLDAVPVKYQGLSGTELAISESQERMAVVIAAEDHAAMQALAAAENLTASHVATVTADATLTMHWQGDTIVRLKRDFLDSNGAANAQHGVRIAEPDDSASPLAVTSEKNWVDALKAQLATLAHADQKGLGDRFDHSVGAACVLVPYGGRYQRTPIEASVYQLPTEGRTHTASILAHGYNPAVSAWSPYHGGLLAVVDATARLVACGGNAETAHYSLQEYYRRMGAEADNWGQPYAALLGAHHALAALGRAAIGGKDSMSGSYHNLHVPPTLIAFAVAAVDVRRVISPEYKDKGHQLYWLRCPQDALGRPDLKAFAANNRFLFEAIGEGNVKSIRAVRHGGILQALYESAIGNGIGVHIDQLEDGFAPEYGGYLISSDGGLGIADNLQHLGFTTDSGKLEINGQSAAIKDLYAIASATLASVYPLYESVGEATRVPLATAKDAQRRPRAVSGIATPRVCLPVFPGTNSELDTARAFRKNGGEVIETVICNQNRDALDASLQAFADNLANSQILVLAGGFSAGDEPDGSGKYMANVLANPRIADAIAALLERDGLILGICNGFQALIKSGLLPNGKIAAPVPGDATLTHNRIGRHIARIATTVVANNHSPWLADFQIGEAHSVNFSHGEGRFTASDAVLKALIKNGQIAFQYAAPGDLAPSMSPKHNPNGSLYAVEGITSPCGRILGKMGHSERHQHHGQQNYPDFRAQNLFAAGIKAFK</sequence>
<evidence type="ECO:0000256" key="1">
    <source>
        <dbReference type="ARBA" id="ARBA00022598"/>
    </source>
</evidence>
<dbReference type="NCBIfam" id="TIGR01857">
    <property type="entry name" value="FGAM-synthase"/>
    <property type="match status" value="1"/>
</dbReference>
<dbReference type="PANTHER" id="PTHR10099">
    <property type="entry name" value="PHOSPHORIBOSYLFORMYLGLYCINAMIDINE SYNTHASE"/>
    <property type="match status" value="1"/>
</dbReference>
<feature type="region of interest" description="Disordered" evidence="7">
    <location>
        <begin position="453"/>
        <end position="481"/>
    </location>
</feature>
<dbReference type="PANTHER" id="PTHR10099:SF1">
    <property type="entry name" value="PHOSPHORIBOSYLFORMYLGLYCINAMIDINE SYNTHASE"/>
    <property type="match status" value="1"/>
</dbReference>
<evidence type="ECO:0000259" key="8">
    <source>
        <dbReference type="Pfam" id="PF02769"/>
    </source>
</evidence>
<proteinExistence type="predicted"/>
<keyword evidence="4" id="KW-0658">Purine biosynthesis</keyword>
<dbReference type="CDD" id="cd02204">
    <property type="entry name" value="PurL_repeat2"/>
    <property type="match status" value="1"/>
</dbReference>
<organism evidence="10 11">
    <name type="scientific">Cardiobacterium hominis</name>
    <dbReference type="NCBI Taxonomy" id="2718"/>
    <lineage>
        <taxon>Bacteria</taxon>
        <taxon>Pseudomonadati</taxon>
        <taxon>Pseudomonadota</taxon>
        <taxon>Gammaproteobacteria</taxon>
        <taxon>Cardiobacteriales</taxon>
        <taxon>Cardiobacteriaceae</taxon>
        <taxon>Cardiobacterium</taxon>
    </lineage>
</organism>
<dbReference type="GO" id="GO:0005737">
    <property type="term" value="C:cytoplasm"/>
    <property type="evidence" value="ECO:0007669"/>
    <property type="project" value="TreeGrafter"/>
</dbReference>
<dbReference type="SUPFAM" id="SSF55326">
    <property type="entry name" value="PurM N-terminal domain-like"/>
    <property type="match status" value="2"/>
</dbReference>